<keyword evidence="2" id="KW-0472">Membrane</keyword>
<sequence>MSSARYERLPTTEEPSSPPAYELEDGRPRPPTFPVDPRFHQPTPSPLSRAALLIFLAFMFWLAFHMRQAGWIGLLE</sequence>
<evidence type="ECO:0000313" key="4">
    <source>
        <dbReference type="Proteomes" id="UP000565441"/>
    </source>
</evidence>
<keyword evidence="2" id="KW-0812">Transmembrane</keyword>
<proteinExistence type="predicted"/>
<evidence type="ECO:0000256" key="1">
    <source>
        <dbReference type="SAM" id="MobiDB-lite"/>
    </source>
</evidence>
<dbReference type="AlphaFoldDB" id="A0A8H5M6Z0"/>
<keyword evidence="4" id="KW-1185">Reference proteome</keyword>
<evidence type="ECO:0000313" key="3">
    <source>
        <dbReference type="EMBL" id="KAF5383047.1"/>
    </source>
</evidence>
<accession>A0A8H5M6Z0</accession>
<dbReference type="EMBL" id="JAACJP010000007">
    <property type="protein sequence ID" value="KAF5383047.1"/>
    <property type="molecule type" value="Genomic_DNA"/>
</dbReference>
<keyword evidence="2" id="KW-1133">Transmembrane helix</keyword>
<organism evidence="3 4">
    <name type="scientific">Tricholomella constricta</name>
    <dbReference type="NCBI Taxonomy" id="117010"/>
    <lineage>
        <taxon>Eukaryota</taxon>
        <taxon>Fungi</taxon>
        <taxon>Dikarya</taxon>
        <taxon>Basidiomycota</taxon>
        <taxon>Agaricomycotina</taxon>
        <taxon>Agaricomycetes</taxon>
        <taxon>Agaricomycetidae</taxon>
        <taxon>Agaricales</taxon>
        <taxon>Tricholomatineae</taxon>
        <taxon>Lyophyllaceae</taxon>
        <taxon>Tricholomella</taxon>
    </lineage>
</organism>
<feature type="region of interest" description="Disordered" evidence="1">
    <location>
        <begin position="1"/>
        <end position="41"/>
    </location>
</feature>
<protein>
    <submittedName>
        <fullName evidence="3">Uncharacterized protein</fullName>
    </submittedName>
</protein>
<comment type="caution">
    <text evidence="3">The sequence shown here is derived from an EMBL/GenBank/DDBJ whole genome shotgun (WGS) entry which is preliminary data.</text>
</comment>
<dbReference type="Proteomes" id="UP000565441">
    <property type="component" value="Unassembled WGS sequence"/>
</dbReference>
<dbReference type="OrthoDB" id="2538110at2759"/>
<reference evidence="3 4" key="1">
    <citation type="journal article" date="2020" name="ISME J.">
        <title>Uncovering the hidden diversity of litter-decomposition mechanisms in mushroom-forming fungi.</title>
        <authorList>
            <person name="Floudas D."/>
            <person name="Bentzer J."/>
            <person name="Ahren D."/>
            <person name="Johansson T."/>
            <person name="Persson P."/>
            <person name="Tunlid A."/>
        </authorList>
    </citation>
    <scope>NUCLEOTIDE SEQUENCE [LARGE SCALE GENOMIC DNA]</scope>
    <source>
        <strain evidence="3 4">CBS 661.87</strain>
    </source>
</reference>
<feature type="compositionally biased region" description="Basic and acidic residues" evidence="1">
    <location>
        <begin position="1"/>
        <end position="11"/>
    </location>
</feature>
<name>A0A8H5M6Z0_9AGAR</name>
<feature type="transmembrane region" description="Helical" evidence="2">
    <location>
        <begin position="47"/>
        <end position="64"/>
    </location>
</feature>
<evidence type="ECO:0000256" key="2">
    <source>
        <dbReference type="SAM" id="Phobius"/>
    </source>
</evidence>
<gene>
    <name evidence="3" type="ORF">D9615_004791</name>
</gene>